<comment type="cofactor">
    <cofactor evidence="1">
        <name>heme</name>
        <dbReference type="ChEBI" id="CHEBI:30413"/>
    </cofactor>
</comment>
<dbReference type="Proteomes" id="UP000803844">
    <property type="component" value="Unassembled WGS sequence"/>
</dbReference>
<keyword evidence="9" id="KW-1185">Reference proteome</keyword>
<evidence type="ECO:0000256" key="1">
    <source>
        <dbReference type="ARBA" id="ARBA00001971"/>
    </source>
</evidence>
<dbReference type="GeneID" id="63833975"/>
<dbReference type="PRINTS" id="PR00385">
    <property type="entry name" value="P450"/>
</dbReference>
<evidence type="ECO:0000256" key="7">
    <source>
        <dbReference type="RuleBase" id="RU000461"/>
    </source>
</evidence>
<sequence>KWPLAMDLVKRQCDALFTGHFMETVTEAFNVAPTARLGAFGVTGYLTTDPENLKTVLTTRFKDYSLGIRRDAVMPLLGEGIFGQDGPAWQRSRSIIQQQFIRVQRQTLKVFVPHVNKLISGMSDASRASENGVIDLRPFFFDYTLDNTAALLFGEPQSSMPTKERNALTENFDFASMGVSIRLRLAGLAPLYRSRKFAESCKVVKEWASFFSKKALAYMDEVGEEKAAAKYPFIVDLWKEMGDADLVRDQLLHILLAGRDSTASLLCWTLFHLLRNPAILDKLRNEISHLDKEEILSREQIQKLPFLRCCLNETLRLYPTLTLNVRFANKNTILPRGGGSDGQAPVLLLKGTGIGWSAYHLHRLESIYGADAKVYRPDRWADGELMRKNLGSGFIDFNAGPRTCLGKDFALMEASYAVIRILQSFPNIHLPPGTHIEPAGAERQLYGIIVTPMDEVGAVLQ</sequence>
<dbReference type="InterPro" id="IPR047146">
    <property type="entry name" value="Cyt_P450_E_CYP52_fungi"/>
</dbReference>
<dbReference type="InterPro" id="IPR002974">
    <property type="entry name" value="Cyt_P450_E_CYP52_ascomycetes"/>
</dbReference>
<name>A0A9P5CS63_CRYP1</name>
<evidence type="ECO:0000256" key="6">
    <source>
        <dbReference type="ARBA" id="ARBA00023033"/>
    </source>
</evidence>
<comment type="caution">
    <text evidence="8">The sequence shown here is derived from an EMBL/GenBank/DDBJ whole genome shotgun (WGS) entry which is preliminary data.</text>
</comment>
<reference evidence="8" key="1">
    <citation type="journal article" date="2020" name="Phytopathology">
        <title>Genome sequence of the chestnut blight fungus Cryphonectria parasitica EP155: A fundamental resource for an archetypical invasive plant pathogen.</title>
        <authorList>
            <person name="Crouch J.A."/>
            <person name="Dawe A."/>
            <person name="Aerts A."/>
            <person name="Barry K."/>
            <person name="Churchill A.C.L."/>
            <person name="Grimwood J."/>
            <person name="Hillman B."/>
            <person name="Milgroom M.G."/>
            <person name="Pangilinan J."/>
            <person name="Smith M."/>
            <person name="Salamov A."/>
            <person name="Schmutz J."/>
            <person name="Yadav J."/>
            <person name="Grigoriev I.V."/>
            <person name="Nuss D."/>
        </authorList>
    </citation>
    <scope>NUCLEOTIDE SEQUENCE</scope>
    <source>
        <strain evidence="8">EP155</strain>
    </source>
</reference>
<dbReference type="InterPro" id="IPR001128">
    <property type="entry name" value="Cyt_P450"/>
</dbReference>
<protein>
    <submittedName>
        <fullName evidence="8">N-alkane-inducible cytochrome P450</fullName>
    </submittedName>
</protein>
<keyword evidence="6 7" id="KW-0503">Monooxygenase</keyword>
<dbReference type="InterPro" id="IPR036396">
    <property type="entry name" value="Cyt_P450_sf"/>
</dbReference>
<dbReference type="GO" id="GO:0005506">
    <property type="term" value="F:iron ion binding"/>
    <property type="evidence" value="ECO:0007669"/>
    <property type="project" value="InterPro"/>
</dbReference>
<dbReference type="EMBL" id="MU032346">
    <property type="protein sequence ID" value="KAF3767825.1"/>
    <property type="molecule type" value="Genomic_DNA"/>
</dbReference>
<evidence type="ECO:0000313" key="9">
    <source>
        <dbReference type="Proteomes" id="UP000803844"/>
    </source>
</evidence>
<evidence type="ECO:0000256" key="5">
    <source>
        <dbReference type="ARBA" id="ARBA00023004"/>
    </source>
</evidence>
<dbReference type="PRINTS" id="PR01239">
    <property type="entry name" value="EP450IICYP52"/>
</dbReference>
<feature type="non-terminal residue" evidence="8">
    <location>
        <position position="1"/>
    </location>
</feature>
<keyword evidence="7" id="KW-0349">Heme</keyword>
<dbReference type="RefSeq" id="XP_040778786.1">
    <property type="nucleotide sequence ID" value="XM_040916846.1"/>
</dbReference>
<dbReference type="PROSITE" id="PS00086">
    <property type="entry name" value="CYTOCHROME_P450"/>
    <property type="match status" value="1"/>
</dbReference>
<evidence type="ECO:0000256" key="2">
    <source>
        <dbReference type="ARBA" id="ARBA00010617"/>
    </source>
</evidence>
<dbReference type="PANTHER" id="PTHR24287">
    <property type="entry name" value="P450, PUTATIVE (EUROFUNG)-RELATED"/>
    <property type="match status" value="1"/>
</dbReference>
<proteinExistence type="inferred from homology"/>
<evidence type="ECO:0000313" key="8">
    <source>
        <dbReference type="EMBL" id="KAF3767825.1"/>
    </source>
</evidence>
<evidence type="ECO:0000256" key="3">
    <source>
        <dbReference type="ARBA" id="ARBA00022723"/>
    </source>
</evidence>
<evidence type="ECO:0000256" key="4">
    <source>
        <dbReference type="ARBA" id="ARBA00023002"/>
    </source>
</evidence>
<dbReference type="PANTHER" id="PTHR24287:SF18">
    <property type="entry name" value="CYTOCHROME P450 MONOOXYGENASE APDE-RELATED"/>
    <property type="match status" value="1"/>
</dbReference>
<keyword evidence="3 7" id="KW-0479">Metal-binding</keyword>
<dbReference type="GO" id="GO:0016712">
    <property type="term" value="F:oxidoreductase activity, acting on paired donors, with incorporation or reduction of molecular oxygen, reduced flavin or flavoprotein as one donor, and incorporation of one atom of oxygen"/>
    <property type="evidence" value="ECO:0007669"/>
    <property type="project" value="InterPro"/>
</dbReference>
<dbReference type="Gene3D" id="1.10.630.10">
    <property type="entry name" value="Cytochrome P450"/>
    <property type="match status" value="1"/>
</dbReference>
<comment type="similarity">
    <text evidence="2 7">Belongs to the cytochrome P450 family.</text>
</comment>
<dbReference type="SUPFAM" id="SSF48264">
    <property type="entry name" value="Cytochrome P450"/>
    <property type="match status" value="1"/>
</dbReference>
<dbReference type="InterPro" id="IPR017972">
    <property type="entry name" value="Cyt_P450_CS"/>
</dbReference>
<dbReference type="OrthoDB" id="1470350at2759"/>
<keyword evidence="5 7" id="KW-0408">Iron</keyword>
<accession>A0A9P5CS63</accession>
<dbReference type="AlphaFoldDB" id="A0A9P5CS63"/>
<gene>
    <name evidence="8" type="ORF">M406DRAFT_252459</name>
</gene>
<organism evidence="8 9">
    <name type="scientific">Cryphonectria parasitica (strain ATCC 38755 / EP155)</name>
    <dbReference type="NCBI Taxonomy" id="660469"/>
    <lineage>
        <taxon>Eukaryota</taxon>
        <taxon>Fungi</taxon>
        <taxon>Dikarya</taxon>
        <taxon>Ascomycota</taxon>
        <taxon>Pezizomycotina</taxon>
        <taxon>Sordariomycetes</taxon>
        <taxon>Sordariomycetidae</taxon>
        <taxon>Diaporthales</taxon>
        <taxon>Cryphonectriaceae</taxon>
        <taxon>Cryphonectria-Endothia species complex</taxon>
        <taxon>Cryphonectria</taxon>
    </lineage>
</organism>
<dbReference type="GO" id="GO:0020037">
    <property type="term" value="F:heme binding"/>
    <property type="evidence" value="ECO:0007669"/>
    <property type="project" value="InterPro"/>
</dbReference>
<dbReference type="Pfam" id="PF00067">
    <property type="entry name" value="p450"/>
    <property type="match status" value="1"/>
</dbReference>
<keyword evidence="4 7" id="KW-0560">Oxidoreductase</keyword>